<organism evidence="1 2">
    <name type="scientific">Hymenobacter duratus</name>
    <dbReference type="NCBI Taxonomy" id="2771356"/>
    <lineage>
        <taxon>Bacteria</taxon>
        <taxon>Pseudomonadati</taxon>
        <taxon>Bacteroidota</taxon>
        <taxon>Cytophagia</taxon>
        <taxon>Cytophagales</taxon>
        <taxon>Hymenobacteraceae</taxon>
        <taxon>Hymenobacter</taxon>
    </lineage>
</organism>
<gene>
    <name evidence="1" type="ORF">IC231_16855</name>
</gene>
<name>A0ABR8JLF5_9BACT</name>
<proteinExistence type="predicted"/>
<sequence>MQAIESAGLDDAKSVLQKISSYTKQYCRTHLPDFFRSTSMRYLCEAMDEEACIVPTPELVMNTSGSRTIQDSFLFTLICRHVAYIFWESTEEGKATYVFRTTAFALSHSLQNVFNYIVNDTVVNKRSTLCRNPELQRRLGMVDWISHTAYAEWKQRVRPYC</sequence>
<evidence type="ECO:0000313" key="1">
    <source>
        <dbReference type="EMBL" id="MBD2716720.1"/>
    </source>
</evidence>
<evidence type="ECO:0000313" key="2">
    <source>
        <dbReference type="Proteomes" id="UP000642468"/>
    </source>
</evidence>
<dbReference type="RefSeq" id="WP_190785665.1">
    <property type="nucleotide sequence ID" value="NZ_JACWZZ010000004.1"/>
</dbReference>
<comment type="caution">
    <text evidence="1">The sequence shown here is derived from an EMBL/GenBank/DDBJ whole genome shotgun (WGS) entry which is preliminary data.</text>
</comment>
<protein>
    <submittedName>
        <fullName evidence="1">Uncharacterized protein</fullName>
    </submittedName>
</protein>
<accession>A0ABR8JLF5</accession>
<keyword evidence="2" id="KW-1185">Reference proteome</keyword>
<reference evidence="1 2" key="1">
    <citation type="submission" date="2020-09" db="EMBL/GenBank/DDBJ databases">
        <authorList>
            <person name="Kim M.K."/>
        </authorList>
    </citation>
    <scope>NUCLEOTIDE SEQUENCE [LARGE SCALE GENOMIC DNA]</scope>
    <source>
        <strain evidence="1 2">BT646</strain>
    </source>
</reference>
<dbReference type="EMBL" id="JACWZZ010000004">
    <property type="protein sequence ID" value="MBD2716720.1"/>
    <property type="molecule type" value="Genomic_DNA"/>
</dbReference>
<dbReference type="Proteomes" id="UP000642468">
    <property type="component" value="Unassembled WGS sequence"/>
</dbReference>